<dbReference type="InterPro" id="IPR019734">
    <property type="entry name" value="TPR_rpt"/>
</dbReference>
<dbReference type="SMART" id="SM00044">
    <property type="entry name" value="CYCc"/>
    <property type="match status" value="1"/>
</dbReference>
<dbReference type="InterPro" id="IPR050401">
    <property type="entry name" value="Cyclic_nucleotide_synthase"/>
</dbReference>
<accession>A0ABV8R4P0</accession>
<sequence>MVRITNIFISKAQAICVGFFFISLTIFAQQLPSSIDKLEILYESKKFIDTNELIILNSLSRDSNDPQKKLKYSQLLIELATQKDSTHYLFDAFMQKGNAHRLKSDLSLALKSFLKASELAKGNSESEEMLALSSITIADVYSVMGNHDNSVNYYKQGIAKLREIKSDSFKLASALLNAGDEFFSADKYDEAMTYFYESSLISNKIGFKLGKAYNLGNIGMVYAKQGRHKLARANIDEAIKILELEKDYYPIAVYLEFIADIYLDQNKPVLSKIYAERSLELSKKYQLKEQISTASLKLSKIYDLLEQPKKSLFHLKEYIVYQDSVTNIQTVQKLANLRTEFEIEKKQSQLDASIQNQQSQKYIILSICIVILLLLLLAFGLFRRNNYIKKTSTIIEQEKKRSDNLLLNLLPEESAKELKVNGYVTSKKFESVTVLFTDFKDFTKFAETLSPEKLVESLDFYFSKFDEICEKYNLEKIKTIGDAYMCVGGLPTPNFEHAENVANAALEILDFVKLSKLKHDVGKVRFDVRIGVHSGPVVAGVVGKNKFAYDVWGDTVNIASRVESTCEVGKINISESTYSLIQDRFKFEPRGEIKIKNRSALNMYYLLEKA</sequence>
<evidence type="ECO:0000256" key="8">
    <source>
        <dbReference type="SAM" id="Phobius"/>
    </source>
</evidence>
<comment type="similarity">
    <text evidence="7">Belongs to the adenylyl cyclase class-4/guanylyl cyclase family.</text>
</comment>
<dbReference type="EMBL" id="JBHSCY010000001">
    <property type="protein sequence ID" value="MFC4267414.1"/>
    <property type="molecule type" value="Genomic_DNA"/>
</dbReference>
<comment type="subcellular location">
    <subcellularLocation>
        <location evidence="1">Membrane</location>
    </subcellularLocation>
</comment>
<evidence type="ECO:0000259" key="9">
    <source>
        <dbReference type="PROSITE" id="PS50125"/>
    </source>
</evidence>
<evidence type="ECO:0000256" key="2">
    <source>
        <dbReference type="ARBA" id="ARBA00022692"/>
    </source>
</evidence>
<protein>
    <submittedName>
        <fullName evidence="10">Adenylate/guanylate cyclase domain-containing protein</fullName>
    </submittedName>
</protein>
<dbReference type="RefSeq" id="WP_377407294.1">
    <property type="nucleotide sequence ID" value="NZ_JBHSCY010000001.1"/>
</dbReference>
<keyword evidence="11" id="KW-1185">Reference proteome</keyword>
<feature type="domain" description="Guanylate cyclase" evidence="9">
    <location>
        <begin position="433"/>
        <end position="563"/>
    </location>
</feature>
<evidence type="ECO:0000313" key="10">
    <source>
        <dbReference type="EMBL" id="MFC4267414.1"/>
    </source>
</evidence>
<dbReference type="Gene3D" id="1.25.40.10">
    <property type="entry name" value="Tetratricopeptide repeat domain"/>
    <property type="match status" value="1"/>
</dbReference>
<dbReference type="PROSITE" id="PS00452">
    <property type="entry name" value="GUANYLATE_CYCLASE_1"/>
    <property type="match status" value="1"/>
</dbReference>
<dbReference type="InterPro" id="IPR029787">
    <property type="entry name" value="Nucleotide_cyclase"/>
</dbReference>
<evidence type="ECO:0000313" key="11">
    <source>
        <dbReference type="Proteomes" id="UP001595826"/>
    </source>
</evidence>
<dbReference type="PROSITE" id="PS50125">
    <property type="entry name" value="GUANYLATE_CYCLASE_2"/>
    <property type="match status" value="1"/>
</dbReference>
<dbReference type="SUPFAM" id="SSF48452">
    <property type="entry name" value="TPR-like"/>
    <property type="match status" value="2"/>
</dbReference>
<keyword evidence="6 7" id="KW-0456">Lyase</keyword>
<dbReference type="InterPro" id="IPR001054">
    <property type="entry name" value="A/G_cyclase"/>
</dbReference>
<evidence type="ECO:0000256" key="7">
    <source>
        <dbReference type="RuleBase" id="RU000405"/>
    </source>
</evidence>
<dbReference type="InterPro" id="IPR018297">
    <property type="entry name" value="A/G_cyclase_CS"/>
</dbReference>
<evidence type="ECO:0000256" key="1">
    <source>
        <dbReference type="ARBA" id="ARBA00004370"/>
    </source>
</evidence>
<dbReference type="Proteomes" id="UP001595826">
    <property type="component" value="Unassembled WGS sequence"/>
</dbReference>
<evidence type="ECO:0000256" key="5">
    <source>
        <dbReference type="ARBA" id="ARBA00023136"/>
    </source>
</evidence>
<feature type="transmembrane region" description="Helical" evidence="8">
    <location>
        <begin position="362"/>
        <end position="382"/>
    </location>
</feature>
<dbReference type="SMART" id="SM00028">
    <property type="entry name" value="TPR"/>
    <property type="match status" value="5"/>
</dbReference>
<evidence type="ECO:0000256" key="4">
    <source>
        <dbReference type="ARBA" id="ARBA00022989"/>
    </source>
</evidence>
<name>A0ABV8R4P0_9FLAO</name>
<keyword evidence="5 8" id="KW-0472">Membrane</keyword>
<keyword evidence="4 8" id="KW-1133">Transmembrane helix</keyword>
<dbReference type="InterPro" id="IPR011990">
    <property type="entry name" value="TPR-like_helical_dom_sf"/>
</dbReference>
<comment type="caution">
    <text evidence="10">The sequence shown here is derived from an EMBL/GenBank/DDBJ whole genome shotgun (WGS) entry which is preliminary data.</text>
</comment>
<keyword evidence="2 8" id="KW-0812">Transmembrane</keyword>
<dbReference type="PANTHER" id="PTHR11920:SF335">
    <property type="entry name" value="GUANYLATE CYCLASE"/>
    <property type="match status" value="1"/>
</dbReference>
<evidence type="ECO:0000256" key="6">
    <source>
        <dbReference type="ARBA" id="ARBA00023239"/>
    </source>
</evidence>
<dbReference type="CDD" id="cd07302">
    <property type="entry name" value="CHD"/>
    <property type="match status" value="1"/>
</dbReference>
<dbReference type="Gene3D" id="3.30.70.1230">
    <property type="entry name" value="Nucleotide cyclase"/>
    <property type="match status" value="1"/>
</dbReference>
<reference evidence="11" key="1">
    <citation type="journal article" date="2019" name="Int. J. Syst. Evol. Microbiol.">
        <title>The Global Catalogue of Microorganisms (GCM) 10K type strain sequencing project: providing services to taxonomists for standard genome sequencing and annotation.</title>
        <authorList>
            <consortium name="The Broad Institute Genomics Platform"/>
            <consortium name="The Broad Institute Genome Sequencing Center for Infectious Disease"/>
            <person name="Wu L."/>
            <person name="Ma J."/>
        </authorList>
    </citation>
    <scope>NUCLEOTIDE SEQUENCE [LARGE SCALE GENOMIC DNA]</scope>
    <source>
        <strain evidence="11">CECT 8655</strain>
    </source>
</reference>
<organism evidence="10 11">
    <name type="scientific">Polaribacter marinivivus</name>
    <dbReference type="NCBI Taxonomy" id="1524260"/>
    <lineage>
        <taxon>Bacteria</taxon>
        <taxon>Pseudomonadati</taxon>
        <taxon>Bacteroidota</taxon>
        <taxon>Flavobacteriia</taxon>
        <taxon>Flavobacteriales</taxon>
        <taxon>Flavobacteriaceae</taxon>
    </lineage>
</organism>
<dbReference type="SUPFAM" id="SSF55073">
    <property type="entry name" value="Nucleotide cyclase"/>
    <property type="match status" value="1"/>
</dbReference>
<evidence type="ECO:0000256" key="3">
    <source>
        <dbReference type="ARBA" id="ARBA00022741"/>
    </source>
</evidence>
<dbReference type="Pfam" id="PF13424">
    <property type="entry name" value="TPR_12"/>
    <property type="match status" value="1"/>
</dbReference>
<dbReference type="Pfam" id="PF00211">
    <property type="entry name" value="Guanylate_cyc"/>
    <property type="match status" value="1"/>
</dbReference>
<gene>
    <name evidence="10" type="ORF">ACFOWD_00725</name>
</gene>
<dbReference type="PANTHER" id="PTHR11920">
    <property type="entry name" value="GUANYLYL CYCLASE"/>
    <property type="match status" value="1"/>
</dbReference>
<proteinExistence type="inferred from homology"/>
<keyword evidence="3" id="KW-0547">Nucleotide-binding</keyword>